<dbReference type="RefSeq" id="WP_259864139.1">
    <property type="nucleotide sequence ID" value="NZ_BAAAST010000199.1"/>
</dbReference>
<proteinExistence type="predicted"/>
<reference evidence="2" key="1">
    <citation type="submission" date="2021-04" db="EMBL/GenBank/DDBJ databases">
        <authorList>
            <person name="Hartkoorn R.C."/>
            <person name="Beaudoing E."/>
            <person name="Hot D."/>
        </authorList>
    </citation>
    <scope>NUCLEOTIDE SEQUENCE</scope>
    <source>
        <strain evidence="2">NRRL B-16292</strain>
    </source>
</reference>
<dbReference type="EMBL" id="CP073720">
    <property type="protein sequence ID" value="UWP85830.1"/>
    <property type="molecule type" value="Genomic_DNA"/>
</dbReference>
<sequence>MPSDDLMAWLGPAADELTAEQIDLVAEASREIDERYPDPDEQPERDAAQSATVQYLLGETTPEDANRALIAARLAEARAYAAALQVAVMAHRSGTAEAAAARLAGVDRMSLRKALGKR</sequence>
<feature type="compositionally biased region" description="Basic and acidic residues" evidence="1">
    <location>
        <begin position="29"/>
        <end position="47"/>
    </location>
</feature>
<protein>
    <submittedName>
        <fullName evidence="2">Uncharacterized protein</fullName>
    </submittedName>
</protein>
<evidence type="ECO:0000256" key="1">
    <source>
        <dbReference type="SAM" id="MobiDB-lite"/>
    </source>
</evidence>
<keyword evidence="3" id="KW-1185">Reference proteome</keyword>
<evidence type="ECO:0000313" key="2">
    <source>
        <dbReference type="EMBL" id="UWP85830.1"/>
    </source>
</evidence>
<accession>A0ABY5W8Z3</accession>
<dbReference type="Proteomes" id="UP001059617">
    <property type="component" value="Chromosome"/>
</dbReference>
<gene>
    <name evidence="2" type="ORF">Dfulv_16920</name>
</gene>
<evidence type="ECO:0000313" key="3">
    <source>
        <dbReference type="Proteomes" id="UP001059617"/>
    </source>
</evidence>
<organism evidence="2 3">
    <name type="scientific">Dactylosporangium fulvum</name>
    <dbReference type="NCBI Taxonomy" id="53359"/>
    <lineage>
        <taxon>Bacteria</taxon>
        <taxon>Bacillati</taxon>
        <taxon>Actinomycetota</taxon>
        <taxon>Actinomycetes</taxon>
        <taxon>Micromonosporales</taxon>
        <taxon>Micromonosporaceae</taxon>
        <taxon>Dactylosporangium</taxon>
    </lineage>
</organism>
<reference evidence="2" key="2">
    <citation type="submission" date="2022-09" db="EMBL/GenBank/DDBJ databases">
        <title>Biosynthetic gene clusters of Dactylosporangioum fulvum.</title>
        <authorList>
            <person name="Caradec T."/>
        </authorList>
    </citation>
    <scope>NUCLEOTIDE SEQUENCE</scope>
    <source>
        <strain evidence="2">NRRL B-16292</strain>
    </source>
</reference>
<feature type="region of interest" description="Disordered" evidence="1">
    <location>
        <begin position="29"/>
        <end position="48"/>
    </location>
</feature>
<name>A0ABY5W8Z3_9ACTN</name>